<dbReference type="PROSITE" id="PS50297">
    <property type="entry name" value="ANK_REP_REGION"/>
    <property type="match status" value="3"/>
</dbReference>
<keyword evidence="5" id="KW-1185">Reference proteome</keyword>
<feature type="repeat" description="ANK" evidence="3">
    <location>
        <begin position="134"/>
        <end position="166"/>
    </location>
</feature>
<dbReference type="SMART" id="SM00248">
    <property type="entry name" value="ANK"/>
    <property type="match status" value="6"/>
</dbReference>
<keyword evidence="1" id="KW-0677">Repeat</keyword>
<comment type="caution">
    <text evidence="4">The sequence shown here is derived from an EMBL/GenBank/DDBJ whole genome shotgun (WGS) entry which is preliminary data.</text>
</comment>
<dbReference type="AlphaFoldDB" id="A0A813WLH5"/>
<feature type="repeat" description="ANK" evidence="3">
    <location>
        <begin position="66"/>
        <end position="98"/>
    </location>
</feature>
<sequence>MLFKRARELVSDVYYGLIQGTIRDAAKCNKIIKAIDDNNIDELRATLSQLNRKDVEEYLRRPIDSMRRTPLHYAAWAENTDILDVLLGYINEPDVEDKTGATPMMFVVGSGQDCLKKMTLLINKHADVNRKDKSGWTLLHAAVQSKKRDILELLVNNGANLHIVDGDFRSLLHIACDSGDISIVKYLVEKGVSLRAKDKNGWTPLHIACGPADDYELVHYLIQFGADPYARDMNHSTPLDLATQFKAKNVEHYLKALANQDVETDVDDLCSEGGLTYDTYESDNVFESEPTSKRVSQKSNMSFRMVDMSSNKQQAVKL</sequence>
<evidence type="ECO:0000256" key="1">
    <source>
        <dbReference type="ARBA" id="ARBA00022737"/>
    </source>
</evidence>
<evidence type="ECO:0000313" key="5">
    <source>
        <dbReference type="Proteomes" id="UP000663828"/>
    </source>
</evidence>
<accession>A0A813WLH5</accession>
<dbReference type="Pfam" id="PF12796">
    <property type="entry name" value="Ank_2"/>
    <property type="match status" value="2"/>
</dbReference>
<reference evidence="4" key="1">
    <citation type="submission" date="2021-02" db="EMBL/GenBank/DDBJ databases">
        <authorList>
            <person name="Nowell W R."/>
        </authorList>
    </citation>
    <scope>NUCLEOTIDE SEQUENCE</scope>
</reference>
<name>A0A813WLH5_ADIRI</name>
<evidence type="ECO:0000313" key="4">
    <source>
        <dbReference type="EMBL" id="CAF0852438.1"/>
    </source>
</evidence>
<dbReference type="EMBL" id="CAJNOR010000241">
    <property type="protein sequence ID" value="CAF0852438.1"/>
    <property type="molecule type" value="Genomic_DNA"/>
</dbReference>
<organism evidence="4 5">
    <name type="scientific">Adineta ricciae</name>
    <name type="common">Rotifer</name>
    <dbReference type="NCBI Taxonomy" id="249248"/>
    <lineage>
        <taxon>Eukaryota</taxon>
        <taxon>Metazoa</taxon>
        <taxon>Spiralia</taxon>
        <taxon>Gnathifera</taxon>
        <taxon>Rotifera</taxon>
        <taxon>Eurotatoria</taxon>
        <taxon>Bdelloidea</taxon>
        <taxon>Adinetida</taxon>
        <taxon>Adinetidae</taxon>
        <taxon>Adineta</taxon>
    </lineage>
</organism>
<evidence type="ECO:0000256" key="2">
    <source>
        <dbReference type="ARBA" id="ARBA00023043"/>
    </source>
</evidence>
<keyword evidence="2 3" id="KW-0040">ANK repeat</keyword>
<proteinExistence type="predicted"/>
<dbReference type="PANTHER" id="PTHR24126:SF14">
    <property type="entry name" value="ANK_REP_REGION DOMAIN-CONTAINING PROTEIN"/>
    <property type="match status" value="1"/>
</dbReference>
<evidence type="ECO:0000256" key="3">
    <source>
        <dbReference type="PROSITE-ProRule" id="PRU00023"/>
    </source>
</evidence>
<protein>
    <submittedName>
        <fullName evidence="4">Uncharacterized protein</fullName>
    </submittedName>
</protein>
<gene>
    <name evidence="4" type="ORF">XAT740_LOCUS5551</name>
</gene>
<dbReference type="Proteomes" id="UP000663828">
    <property type="component" value="Unassembled WGS sequence"/>
</dbReference>
<dbReference type="PROSITE" id="PS50088">
    <property type="entry name" value="ANK_REPEAT"/>
    <property type="match status" value="4"/>
</dbReference>
<dbReference type="Gene3D" id="1.25.40.20">
    <property type="entry name" value="Ankyrin repeat-containing domain"/>
    <property type="match status" value="2"/>
</dbReference>
<dbReference type="PANTHER" id="PTHR24126">
    <property type="entry name" value="ANKYRIN REPEAT, PH AND SEC7 DOMAIN CONTAINING PROTEIN SECG-RELATED"/>
    <property type="match status" value="1"/>
</dbReference>
<feature type="repeat" description="ANK" evidence="3">
    <location>
        <begin position="167"/>
        <end position="199"/>
    </location>
</feature>
<feature type="repeat" description="ANK" evidence="3">
    <location>
        <begin position="200"/>
        <end position="233"/>
    </location>
</feature>
<dbReference type="InterPro" id="IPR002110">
    <property type="entry name" value="Ankyrin_rpt"/>
</dbReference>
<dbReference type="InterPro" id="IPR036770">
    <property type="entry name" value="Ankyrin_rpt-contain_sf"/>
</dbReference>
<dbReference type="SUPFAM" id="SSF48403">
    <property type="entry name" value="Ankyrin repeat"/>
    <property type="match status" value="1"/>
</dbReference>